<evidence type="ECO:0000313" key="2">
    <source>
        <dbReference type="Proteomes" id="UP000324222"/>
    </source>
</evidence>
<reference evidence="1 2" key="1">
    <citation type="submission" date="2019-05" db="EMBL/GenBank/DDBJ databases">
        <title>Another draft genome of Portunus trituberculatus and its Hox gene families provides insights of decapod evolution.</title>
        <authorList>
            <person name="Jeong J.-H."/>
            <person name="Song I."/>
            <person name="Kim S."/>
            <person name="Choi T."/>
            <person name="Kim D."/>
            <person name="Ryu S."/>
            <person name="Kim W."/>
        </authorList>
    </citation>
    <scope>NUCLEOTIDE SEQUENCE [LARGE SCALE GENOMIC DNA]</scope>
    <source>
        <tissue evidence="1">Muscle</tissue>
    </source>
</reference>
<gene>
    <name evidence="1" type="ORF">E2C01_026873</name>
</gene>
<evidence type="ECO:0000313" key="1">
    <source>
        <dbReference type="EMBL" id="MPC33520.1"/>
    </source>
</evidence>
<dbReference type="Proteomes" id="UP000324222">
    <property type="component" value="Unassembled WGS sequence"/>
</dbReference>
<comment type="caution">
    <text evidence="1">The sequence shown here is derived from an EMBL/GenBank/DDBJ whole genome shotgun (WGS) entry which is preliminary data.</text>
</comment>
<organism evidence="1 2">
    <name type="scientific">Portunus trituberculatus</name>
    <name type="common">Swimming crab</name>
    <name type="synonym">Neptunus trituberculatus</name>
    <dbReference type="NCBI Taxonomy" id="210409"/>
    <lineage>
        <taxon>Eukaryota</taxon>
        <taxon>Metazoa</taxon>
        <taxon>Ecdysozoa</taxon>
        <taxon>Arthropoda</taxon>
        <taxon>Crustacea</taxon>
        <taxon>Multicrustacea</taxon>
        <taxon>Malacostraca</taxon>
        <taxon>Eumalacostraca</taxon>
        <taxon>Eucarida</taxon>
        <taxon>Decapoda</taxon>
        <taxon>Pleocyemata</taxon>
        <taxon>Brachyura</taxon>
        <taxon>Eubrachyura</taxon>
        <taxon>Portunoidea</taxon>
        <taxon>Portunidae</taxon>
        <taxon>Portuninae</taxon>
        <taxon>Portunus</taxon>
    </lineage>
</organism>
<name>A0A5B7EGG1_PORTR</name>
<dbReference type="AlphaFoldDB" id="A0A5B7EGG1"/>
<proteinExistence type="predicted"/>
<dbReference type="EMBL" id="VSRR010002851">
    <property type="protein sequence ID" value="MPC33520.1"/>
    <property type="molecule type" value="Genomic_DNA"/>
</dbReference>
<sequence length="67" mass="7217">MPVRFSPRAPLRGPACEKWWCVGGEVRGWEGEPATTSPLTSSTPPLTLPNPCQPMLCSLLEAKRGPA</sequence>
<accession>A0A5B7EGG1</accession>
<keyword evidence="2" id="KW-1185">Reference proteome</keyword>
<protein>
    <submittedName>
        <fullName evidence="1">Uncharacterized protein</fullName>
    </submittedName>
</protein>